<feature type="chain" id="PRO_5047321847" description="UrcA family protein" evidence="1">
    <location>
        <begin position="24"/>
        <end position="103"/>
    </location>
</feature>
<name>A0ABQ4TMF2_9HYPH</name>
<feature type="signal peptide" evidence="1">
    <location>
        <begin position="1"/>
        <end position="23"/>
    </location>
</feature>
<sequence>MTGGWVPPTCLCALVLAQLPAWADPGAAVEAGLPVEVTAFMPRRTDCHHWTGEEAYDADRGRAIAAAVKALRCDAVAADETRMRRRYGRDPEALRSLDRRPDG</sequence>
<dbReference type="Proteomes" id="UP001055101">
    <property type="component" value="Unassembled WGS sequence"/>
</dbReference>
<accession>A0ABQ4TMF2</accession>
<keyword evidence="1" id="KW-0732">Signal</keyword>
<gene>
    <name evidence="2" type="ORF">EKPJFOCH_1704</name>
</gene>
<evidence type="ECO:0008006" key="4">
    <source>
        <dbReference type="Google" id="ProtNLM"/>
    </source>
</evidence>
<proteinExistence type="predicted"/>
<comment type="caution">
    <text evidence="2">The sequence shown here is derived from an EMBL/GenBank/DDBJ whole genome shotgun (WGS) entry which is preliminary data.</text>
</comment>
<evidence type="ECO:0000256" key="1">
    <source>
        <dbReference type="SAM" id="SignalP"/>
    </source>
</evidence>
<dbReference type="EMBL" id="BPRA01000007">
    <property type="protein sequence ID" value="GJE55215.1"/>
    <property type="molecule type" value="Genomic_DNA"/>
</dbReference>
<reference evidence="2" key="1">
    <citation type="journal article" date="2021" name="Front. Microbiol.">
        <title>Comprehensive Comparative Genomics and Phenotyping of Methylobacterium Species.</title>
        <authorList>
            <person name="Alessa O."/>
            <person name="Ogura Y."/>
            <person name="Fujitani Y."/>
            <person name="Takami H."/>
            <person name="Hayashi T."/>
            <person name="Sahin N."/>
            <person name="Tani A."/>
        </authorList>
    </citation>
    <scope>NUCLEOTIDE SEQUENCE</scope>
    <source>
        <strain evidence="2">DSM 23674</strain>
    </source>
</reference>
<protein>
    <recommendedName>
        <fullName evidence="4">UrcA family protein</fullName>
    </recommendedName>
</protein>
<organism evidence="2 3">
    <name type="scientific">Methylobacterium thuringiense</name>
    <dbReference type="NCBI Taxonomy" id="1003091"/>
    <lineage>
        <taxon>Bacteria</taxon>
        <taxon>Pseudomonadati</taxon>
        <taxon>Pseudomonadota</taxon>
        <taxon>Alphaproteobacteria</taxon>
        <taxon>Hyphomicrobiales</taxon>
        <taxon>Methylobacteriaceae</taxon>
        <taxon>Methylobacterium</taxon>
    </lineage>
</organism>
<evidence type="ECO:0000313" key="2">
    <source>
        <dbReference type="EMBL" id="GJE55215.1"/>
    </source>
</evidence>
<reference evidence="2" key="2">
    <citation type="submission" date="2021-08" db="EMBL/GenBank/DDBJ databases">
        <authorList>
            <person name="Tani A."/>
            <person name="Ola A."/>
            <person name="Ogura Y."/>
            <person name="Katsura K."/>
            <person name="Hayashi T."/>
        </authorList>
    </citation>
    <scope>NUCLEOTIDE SEQUENCE</scope>
    <source>
        <strain evidence="2">DSM 23674</strain>
    </source>
</reference>
<evidence type="ECO:0000313" key="3">
    <source>
        <dbReference type="Proteomes" id="UP001055101"/>
    </source>
</evidence>
<keyword evidence="3" id="KW-1185">Reference proteome</keyword>